<feature type="region of interest" description="Disordered" evidence="6">
    <location>
        <begin position="60"/>
        <end position="98"/>
    </location>
</feature>
<evidence type="ECO:0008006" key="9">
    <source>
        <dbReference type="Google" id="ProtNLM"/>
    </source>
</evidence>
<keyword evidence="2" id="KW-0479">Metal-binding</keyword>
<dbReference type="GO" id="GO:0009231">
    <property type="term" value="P:riboflavin biosynthetic process"/>
    <property type="evidence" value="ECO:0007669"/>
    <property type="project" value="TreeGrafter"/>
</dbReference>
<dbReference type="InterPro" id="IPR024087">
    <property type="entry name" value="Creatininase-like_sf"/>
</dbReference>
<dbReference type="PANTHER" id="PTHR35005:SF1">
    <property type="entry name" value="2-AMINO-5-FORMYLAMINO-6-RIBOSYLAMINOPYRIMIDIN-4(3H)-ONE 5'-MONOPHOSPHATE DEFORMYLASE"/>
    <property type="match status" value="1"/>
</dbReference>
<dbReference type="Pfam" id="PF02633">
    <property type="entry name" value="Creatininase"/>
    <property type="match status" value="1"/>
</dbReference>
<gene>
    <name evidence="7" type="ORF">D7223_01195</name>
</gene>
<dbReference type="SUPFAM" id="SSF102215">
    <property type="entry name" value="Creatininase"/>
    <property type="match status" value="1"/>
</dbReference>
<evidence type="ECO:0000256" key="1">
    <source>
        <dbReference type="ARBA" id="ARBA00001947"/>
    </source>
</evidence>
<proteinExistence type="inferred from homology"/>
<accession>A0A3A9ZQC6</accession>
<protein>
    <recommendedName>
        <fullName evidence="9">Creatininase family protein</fullName>
    </recommendedName>
</protein>
<evidence type="ECO:0000256" key="2">
    <source>
        <dbReference type="ARBA" id="ARBA00022723"/>
    </source>
</evidence>
<organism evidence="7 8">
    <name type="scientific">Micromonospora endolithica</name>
    <dbReference type="NCBI Taxonomy" id="230091"/>
    <lineage>
        <taxon>Bacteria</taxon>
        <taxon>Bacillati</taxon>
        <taxon>Actinomycetota</taxon>
        <taxon>Actinomycetes</taxon>
        <taxon>Micromonosporales</taxon>
        <taxon>Micromonosporaceae</taxon>
        <taxon>Micromonospora</taxon>
    </lineage>
</organism>
<dbReference type="GO" id="GO:0016811">
    <property type="term" value="F:hydrolase activity, acting on carbon-nitrogen (but not peptide) bonds, in linear amides"/>
    <property type="evidence" value="ECO:0007669"/>
    <property type="project" value="TreeGrafter"/>
</dbReference>
<evidence type="ECO:0000313" key="8">
    <source>
        <dbReference type="Proteomes" id="UP000281726"/>
    </source>
</evidence>
<evidence type="ECO:0000256" key="5">
    <source>
        <dbReference type="ARBA" id="ARBA00024029"/>
    </source>
</evidence>
<dbReference type="PANTHER" id="PTHR35005">
    <property type="entry name" value="3-DEHYDRO-SCYLLO-INOSOSE HYDROLASE"/>
    <property type="match status" value="1"/>
</dbReference>
<reference evidence="7 8" key="1">
    <citation type="journal article" date="2004" name="Syst. Appl. Microbiol.">
        <title>Cryptoendolithic actinomycetes from antarctic sandstone rock samples: Micromonospora endolithica sp. nov. and two isolates related to Micromonospora coerulea Jensen 1932.</title>
        <authorList>
            <person name="Hirsch P."/>
            <person name="Mevs U."/>
            <person name="Kroppenstedt R.M."/>
            <person name="Schumann P."/>
            <person name="Stackebrandt E."/>
        </authorList>
    </citation>
    <scope>NUCLEOTIDE SEQUENCE [LARGE SCALE GENOMIC DNA]</scope>
    <source>
        <strain evidence="7 8">JCM 12677</strain>
    </source>
</reference>
<evidence type="ECO:0000256" key="3">
    <source>
        <dbReference type="ARBA" id="ARBA00022801"/>
    </source>
</evidence>
<comment type="cofactor">
    <cofactor evidence="1">
        <name>Zn(2+)</name>
        <dbReference type="ChEBI" id="CHEBI:29105"/>
    </cofactor>
</comment>
<dbReference type="AlphaFoldDB" id="A0A3A9ZQC6"/>
<keyword evidence="3" id="KW-0378">Hydrolase</keyword>
<keyword evidence="4" id="KW-0862">Zinc</keyword>
<dbReference type="InterPro" id="IPR003785">
    <property type="entry name" value="Creatininase/forma_Hydrolase"/>
</dbReference>
<comment type="similarity">
    <text evidence="5">Belongs to the creatininase superfamily.</text>
</comment>
<dbReference type="Proteomes" id="UP000281726">
    <property type="component" value="Unassembled WGS sequence"/>
</dbReference>
<evidence type="ECO:0000313" key="7">
    <source>
        <dbReference type="EMBL" id="RKN50442.1"/>
    </source>
</evidence>
<evidence type="ECO:0000256" key="6">
    <source>
        <dbReference type="SAM" id="MobiDB-lite"/>
    </source>
</evidence>
<comment type="caution">
    <text evidence="7">The sequence shown here is derived from an EMBL/GenBank/DDBJ whole genome shotgun (WGS) entry which is preliminary data.</text>
</comment>
<dbReference type="Gene3D" id="3.40.50.10310">
    <property type="entry name" value="Creatininase"/>
    <property type="match status" value="1"/>
</dbReference>
<keyword evidence="8" id="KW-1185">Reference proteome</keyword>
<sequence>MTPWTIATAADEAGRRATVAVLPIGSFEQHGPQLPLATDTIVASAIATALAERYDTAGAATAMDSTTSDWRRRPNSRARQIPDQCVVGVHDPQHRHAE</sequence>
<evidence type="ECO:0000256" key="4">
    <source>
        <dbReference type="ARBA" id="ARBA00022833"/>
    </source>
</evidence>
<dbReference type="OrthoDB" id="9801445at2"/>
<dbReference type="EMBL" id="RBAK01000001">
    <property type="protein sequence ID" value="RKN50442.1"/>
    <property type="molecule type" value="Genomic_DNA"/>
</dbReference>
<dbReference type="GO" id="GO:0046872">
    <property type="term" value="F:metal ion binding"/>
    <property type="evidence" value="ECO:0007669"/>
    <property type="project" value="UniProtKB-KW"/>
</dbReference>
<name>A0A3A9ZQC6_9ACTN</name>